<evidence type="ECO:0000313" key="2">
    <source>
        <dbReference type="Proteomes" id="UP000805649"/>
    </source>
</evidence>
<evidence type="ECO:0000313" key="1">
    <source>
        <dbReference type="EMBL" id="KAL0938265.1"/>
    </source>
</evidence>
<comment type="caution">
    <text evidence="1">The sequence shown here is derived from an EMBL/GenBank/DDBJ whole genome shotgun (WGS) entry which is preliminary data.</text>
</comment>
<gene>
    <name evidence="1" type="ORF">CTRU02_207996</name>
</gene>
<name>A0ACC3Z2R4_COLTU</name>
<dbReference type="Proteomes" id="UP000805649">
    <property type="component" value="Unassembled WGS sequence"/>
</dbReference>
<proteinExistence type="predicted"/>
<accession>A0ACC3Z2R4</accession>
<keyword evidence="2" id="KW-1185">Reference proteome</keyword>
<sequence length="59" mass="6871">MKDFPCVVIRRICDYYDSHRTRQRQGYDAISAAVYARSLLLAVPQLQSSIPMVKQMSHR</sequence>
<reference evidence="1 2" key="1">
    <citation type="journal article" date="2020" name="Phytopathology">
        <title>Genome Sequence Resources of Colletotrichum truncatum, C. plurivorum, C. musicola, and C. sojae: Four Species Pathogenic to Soybean (Glycine max).</title>
        <authorList>
            <person name="Rogerio F."/>
            <person name="Boufleur T.R."/>
            <person name="Ciampi-Guillardi M."/>
            <person name="Sukno S.A."/>
            <person name="Thon M.R."/>
            <person name="Massola Junior N.S."/>
            <person name="Baroncelli R."/>
        </authorList>
    </citation>
    <scope>NUCLEOTIDE SEQUENCE [LARGE SCALE GENOMIC DNA]</scope>
    <source>
        <strain evidence="1 2">CMES1059</strain>
    </source>
</reference>
<protein>
    <submittedName>
        <fullName evidence="1">G-protein beta wd-40 repeats containing</fullName>
    </submittedName>
</protein>
<organism evidence="1 2">
    <name type="scientific">Colletotrichum truncatum</name>
    <name type="common">Anthracnose fungus</name>
    <name type="synonym">Colletotrichum capsici</name>
    <dbReference type="NCBI Taxonomy" id="5467"/>
    <lineage>
        <taxon>Eukaryota</taxon>
        <taxon>Fungi</taxon>
        <taxon>Dikarya</taxon>
        <taxon>Ascomycota</taxon>
        <taxon>Pezizomycotina</taxon>
        <taxon>Sordariomycetes</taxon>
        <taxon>Hypocreomycetidae</taxon>
        <taxon>Glomerellales</taxon>
        <taxon>Glomerellaceae</taxon>
        <taxon>Colletotrichum</taxon>
        <taxon>Colletotrichum truncatum species complex</taxon>
    </lineage>
</organism>
<dbReference type="EMBL" id="VUJX02000004">
    <property type="protein sequence ID" value="KAL0938265.1"/>
    <property type="molecule type" value="Genomic_DNA"/>
</dbReference>